<keyword evidence="10" id="KW-0963">Cytoplasm</keyword>
<dbReference type="InterPro" id="IPR058240">
    <property type="entry name" value="rSAM_sf"/>
</dbReference>
<evidence type="ECO:0000313" key="12">
    <source>
        <dbReference type="EMBL" id="XBH11445.1"/>
    </source>
</evidence>
<dbReference type="RefSeq" id="WP_348268937.1">
    <property type="nucleotide sequence ID" value="NZ_CP121194.1"/>
</dbReference>
<accession>A0AAU7D264</accession>
<dbReference type="SFLD" id="SFLDG01065">
    <property type="entry name" value="anaerobic_coproporphyrinogen-I"/>
    <property type="match status" value="1"/>
</dbReference>
<dbReference type="GO" id="GO:0051539">
    <property type="term" value="F:4 iron, 4 sulfur cluster binding"/>
    <property type="evidence" value="ECO:0007669"/>
    <property type="project" value="UniProtKB-UniRule"/>
</dbReference>
<evidence type="ECO:0000256" key="4">
    <source>
        <dbReference type="ARBA" id="ARBA00022617"/>
    </source>
</evidence>
<keyword evidence="7 10" id="KW-0408">Iron</keyword>
<dbReference type="InterPro" id="IPR034505">
    <property type="entry name" value="Coproporphyrinogen-III_oxidase"/>
</dbReference>
<dbReference type="Pfam" id="PF06969">
    <property type="entry name" value="HemN_C"/>
    <property type="match status" value="1"/>
</dbReference>
<dbReference type="NCBIfam" id="TIGR00539">
    <property type="entry name" value="hemN_rel"/>
    <property type="match status" value="1"/>
</dbReference>
<comment type="similarity">
    <text evidence="2">Belongs to the anaerobic coproporphyrinogen-III oxidase family. HemW subfamily.</text>
</comment>
<dbReference type="InterPro" id="IPR010723">
    <property type="entry name" value="HemN_C"/>
</dbReference>
<evidence type="ECO:0000256" key="6">
    <source>
        <dbReference type="ARBA" id="ARBA00022723"/>
    </source>
</evidence>
<evidence type="ECO:0000256" key="3">
    <source>
        <dbReference type="ARBA" id="ARBA00017228"/>
    </source>
</evidence>
<gene>
    <name evidence="12" type="primary">hemW</name>
    <name evidence="12" type="ORF">P4G45_06895</name>
</gene>
<comment type="function">
    <text evidence="10">Probably acts as a heme chaperone, transferring heme to an unknown acceptor. Binds one molecule of heme per monomer, possibly covalently. Binds 1 [4Fe-4S] cluster. The cluster is coordinated with 3 cysteines and an exchangeable S-adenosyl-L-methionine.</text>
</comment>
<sequence length="408" mass="45427">MRSNHMTTPAGIYISIPFCKAKCTFCNFASGVFGADRMQPYVNRICDEIVAARVAAERLGARLPECGDSLYFGGGTPSLLSGLQFRQIFQRLRGEFELLPDAEITLECAPGQLEQETLDELLRQGMNRVSFGVQSFVDKETSAVGRLHTRLECEAEIARIRAAGVEDINVDLIAGLPYQTRESWQYSLGQVVNSDVPHISVYMMEVDEDSRLGEEMLAKGTRYHASAVPSEDESAEWYQMACEQFDAAGLRQYEISNFGRSGHASRHNLKYWQRQPYIGFGLDAHSMLATDAGAVRFANTSDMDTYLGKAASAFPQVGQNVVDPEFDVIDLERAFEESLFLGLRLNEGVNLQALRWQFGETMVQDSMPALLEVREAGLLELESDRARLTAQGRMVSNEVFSRLLIPAA</sequence>
<dbReference type="PANTHER" id="PTHR13932">
    <property type="entry name" value="COPROPORPHYRINIGEN III OXIDASE"/>
    <property type="match status" value="1"/>
</dbReference>
<dbReference type="SMART" id="SM00729">
    <property type="entry name" value="Elp3"/>
    <property type="match status" value="1"/>
</dbReference>
<evidence type="ECO:0000256" key="1">
    <source>
        <dbReference type="ARBA" id="ARBA00001966"/>
    </source>
</evidence>
<keyword evidence="8 10" id="KW-0411">Iron-sulfur</keyword>
<proteinExistence type="inferred from homology"/>
<organism evidence="12">
    <name type="scientific">Edaphobacter paludis</name>
    <dbReference type="NCBI Taxonomy" id="3035702"/>
    <lineage>
        <taxon>Bacteria</taxon>
        <taxon>Pseudomonadati</taxon>
        <taxon>Acidobacteriota</taxon>
        <taxon>Terriglobia</taxon>
        <taxon>Terriglobales</taxon>
        <taxon>Acidobacteriaceae</taxon>
        <taxon>Edaphobacter</taxon>
    </lineage>
</organism>
<evidence type="ECO:0000256" key="5">
    <source>
        <dbReference type="ARBA" id="ARBA00022691"/>
    </source>
</evidence>
<dbReference type="InterPro" id="IPR007197">
    <property type="entry name" value="rSAM"/>
</dbReference>
<dbReference type="InterPro" id="IPR006638">
    <property type="entry name" value="Elp3/MiaA/NifB-like_rSAM"/>
</dbReference>
<name>A0AAU7D264_9BACT</name>
<dbReference type="GO" id="GO:0004109">
    <property type="term" value="F:coproporphyrinogen oxidase activity"/>
    <property type="evidence" value="ECO:0007669"/>
    <property type="project" value="InterPro"/>
</dbReference>
<dbReference type="SUPFAM" id="SSF102114">
    <property type="entry name" value="Radical SAM enzymes"/>
    <property type="match status" value="1"/>
</dbReference>
<dbReference type="PANTHER" id="PTHR13932:SF5">
    <property type="entry name" value="RADICAL S-ADENOSYL METHIONINE DOMAIN-CONTAINING PROTEIN 1, MITOCHONDRIAL"/>
    <property type="match status" value="1"/>
</dbReference>
<dbReference type="SFLD" id="SFLDF00562">
    <property type="entry name" value="HemN-like__clustered_with_heat"/>
    <property type="match status" value="1"/>
</dbReference>
<keyword evidence="10" id="KW-0004">4Fe-4S</keyword>
<dbReference type="Pfam" id="PF04055">
    <property type="entry name" value="Radical_SAM"/>
    <property type="match status" value="1"/>
</dbReference>
<dbReference type="AlphaFoldDB" id="A0AAU7D264"/>
<dbReference type="KEGG" id="epl:P4G45_06895"/>
<evidence type="ECO:0000256" key="2">
    <source>
        <dbReference type="ARBA" id="ARBA00006100"/>
    </source>
</evidence>
<comment type="subcellular location">
    <subcellularLocation>
        <location evidence="10">Cytoplasm</location>
    </subcellularLocation>
</comment>
<evidence type="ECO:0000259" key="11">
    <source>
        <dbReference type="PROSITE" id="PS51918"/>
    </source>
</evidence>
<comment type="cofactor">
    <cofactor evidence="1">
        <name>[4Fe-4S] cluster</name>
        <dbReference type="ChEBI" id="CHEBI:49883"/>
    </cofactor>
</comment>
<protein>
    <recommendedName>
        <fullName evidence="3 10">Heme chaperone HemW</fullName>
    </recommendedName>
</protein>
<keyword evidence="6 10" id="KW-0479">Metal-binding</keyword>
<dbReference type="InterPro" id="IPR004559">
    <property type="entry name" value="HemW-like"/>
</dbReference>
<dbReference type="EMBL" id="CP121194">
    <property type="protein sequence ID" value="XBH11445.1"/>
    <property type="molecule type" value="Genomic_DNA"/>
</dbReference>
<evidence type="ECO:0000256" key="7">
    <source>
        <dbReference type="ARBA" id="ARBA00023004"/>
    </source>
</evidence>
<dbReference type="InterPro" id="IPR013785">
    <property type="entry name" value="Aldolase_TIM"/>
</dbReference>
<dbReference type="CDD" id="cd01335">
    <property type="entry name" value="Radical_SAM"/>
    <property type="match status" value="1"/>
</dbReference>
<dbReference type="SFLD" id="SFLDS00029">
    <property type="entry name" value="Radical_SAM"/>
    <property type="match status" value="1"/>
</dbReference>
<keyword evidence="5 10" id="KW-0949">S-adenosyl-L-methionine</keyword>
<keyword evidence="4 10" id="KW-0349">Heme</keyword>
<dbReference type="PROSITE" id="PS51918">
    <property type="entry name" value="RADICAL_SAM"/>
    <property type="match status" value="1"/>
</dbReference>
<dbReference type="Gene3D" id="3.20.20.70">
    <property type="entry name" value="Aldolase class I"/>
    <property type="match status" value="1"/>
</dbReference>
<reference evidence="12" key="1">
    <citation type="submission" date="2023-03" db="EMBL/GenBank/DDBJ databases">
        <title>Edaphobacter sp.</title>
        <authorList>
            <person name="Huber K.J."/>
            <person name="Papendorf J."/>
            <person name="Pilke C."/>
            <person name="Bunk B."/>
            <person name="Sproeer C."/>
            <person name="Pester M."/>
        </authorList>
    </citation>
    <scope>NUCLEOTIDE SEQUENCE</scope>
    <source>
        <strain evidence="12">DSM 109919</strain>
    </source>
</reference>
<evidence type="ECO:0000256" key="10">
    <source>
        <dbReference type="RuleBase" id="RU364116"/>
    </source>
</evidence>
<dbReference type="GO" id="GO:0046872">
    <property type="term" value="F:metal ion binding"/>
    <property type="evidence" value="ECO:0007669"/>
    <property type="project" value="UniProtKB-UniRule"/>
</dbReference>
<keyword evidence="9 10" id="KW-0143">Chaperone</keyword>
<dbReference type="GO" id="GO:0005737">
    <property type="term" value="C:cytoplasm"/>
    <property type="evidence" value="ECO:0007669"/>
    <property type="project" value="UniProtKB-SubCell"/>
</dbReference>
<evidence type="ECO:0000256" key="8">
    <source>
        <dbReference type="ARBA" id="ARBA00023014"/>
    </source>
</evidence>
<evidence type="ECO:0000256" key="9">
    <source>
        <dbReference type="ARBA" id="ARBA00023186"/>
    </source>
</evidence>
<feature type="domain" description="Radical SAM core" evidence="11">
    <location>
        <begin position="4"/>
        <end position="251"/>
    </location>
</feature>
<dbReference type="GO" id="GO:0006779">
    <property type="term" value="P:porphyrin-containing compound biosynthetic process"/>
    <property type="evidence" value="ECO:0007669"/>
    <property type="project" value="InterPro"/>
</dbReference>